<dbReference type="Proteomes" id="UP000002408">
    <property type="component" value="Chromosome"/>
</dbReference>
<dbReference type="InterPro" id="IPR051200">
    <property type="entry name" value="Host-pathogen_enzymatic-act"/>
</dbReference>
<dbReference type="PANTHER" id="PTHR47197:SF3">
    <property type="entry name" value="DIHYDRO-HEME D1 DEHYDROGENASE"/>
    <property type="match status" value="1"/>
</dbReference>
<evidence type="ECO:0000313" key="3">
    <source>
        <dbReference type="Proteomes" id="UP000002408"/>
    </source>
</evidence>
<dbReference type="Gene3D" id="2.130.10.10">
    <property type="entry name" value="YVTN repeat-like/Quinoprotein amine dehydrogenase"/>
    <property type="match status" value="2"/>
</dbReference>
<feature type="compositionally biased region" description="Low complexity" evidence="1">
    <location>
        <begin position="571"/>
        <end position="600"/>
    </location>
</feature>
<dbReference type="EMBL" id="CP000780">
    <property type="protein sequence ID" value="ABS54806.1"/>
    <property type="molecule type" value="Genomic_DNA"/>
</dbReference>
<protein>
    <submittedName>
        <fullName evidence="2">LVIVD repeat protein</fullName>
    </submittedName>
</protein>
<proteinExistence type="predicted"/>
<keyword evidence="3" id="KW-1185">Reference proteome</keyword>
<sequence length="882" mass="89919" precursor="true">MNKPTLLPARTVFTLLLLSLLIGIGAAASAPSVTDITPDTRENTTRTFTANISGSGFAAGAQVLLVPVGARPIHAGSITDGGGTAPFLNGPLAVFLSGSHAYVASQGSNALEIIDVADPAHPVHKGSLLNGTGGALLKAPTGVAVSGNYAYVTSSGNNALEIVDISNPAHPVHAGSITNGTGGALLYNPQSVAVSGRYAYVAGSGSNSLEIVEISDPAAPVHAGTMKDDILFKNPTGVFVSGNYAYVTSSGNNTLEIIDVSNPANPVHKGTINDGKGKSPFLKNPKNVFVIRNFAYVASFGDNTLEIVDVANPANPIHKGALVSGTGEAMLGAPTGVYVSDHYAYVASYGSNALEIVDVSNPAVPIHLGTISNMPGGALLDVPSGVSVSGPYAYVTGKTGNSLEIVDIGSVISIPAGSVTWRSATMIASTFNLTGAAAGKYNVVVANPGSPPGTLAGGFTVTAPQPCPTVTGITPSSGTNATLIQITDLTGSNFNTTIAPTVKLNRTGFTDILATNVTALRSTQLTCTFDLTGREAGSWNVVVTNPDERGGLLQNGFSVIYQVPTTPPTTVPTTLPTEVPTTFPTDVPTLTRTTVPTNTQPVPPPEPTPLPAITGSGGSVSESGISGRGISSVATSPGAPAGGIMSFALDNAGSRGFAEYPYTVTAATLVPSQPLGPTDLIVAYGMTVRPPGNDHVTAGIVSLEPVATNPSAISSGTITFAVADTWLRANRLTPAHVTLMRLEEDIWSELPTTYLNRSGDAHYFTATTPGFSYLAVSTRSSMGGVNSIGTMDTAALSPAVSMPVVSVAPAPPVAPDTPASVDRTPEVPRTPPVPANNGVPQASGTGTAAAVIGTAGAAPACGLYLRRWWIRRQNPKLFRKYD</sequence>
<dbReference type="NCBIfam" id="TIGR04213">
    <property type="entry name" value="PGF_pre_PGF"/>
    <property type="match status" value="1"/>
</dbReference>
<name>A7I4Z5_METB6</name>
<dbReference type="GeneID" id="5410306"/>
<dbReference type="AlphaFoldDB" id="A7I4Z5"/>
<dbReference type="InterPro" id="IPR026453">
    <property type="entry name" value="PGF_pre_PGF"/>
</dbReference>
<dbReference type="OrthoDB" id="118166at2157"/>
<accession>A7I4Z5</accession>
<dbReference type="PANTHER" id="PTHR47197">
    <property type="entry name" value="PROTEIN NIRF"/>
    <property type="match status" value="1"/>
</dbReference>
<dbReference type="SUPFAM" id="SSF63829">
    <property type="entry name" value="Calcium-dependent phosphotriesterase"/>
    <property type="match status" value="1"/>
</dbReference>
<dbReference type="Gene3D" id="2.60.40.10">
    <property type="entry name" value="Immunoglobulins"/>
    <property type="match status" value="1"/>
</dbReference>
<dbReference type="SUPFAM" id="SSF81296">
    <property type="entry name" value="E set domains"/>
    <property type="match status" value="1"/>
</dbReference>
<evidence type="ECO:0000256" key="1">
    <source>
        <dbReference type="SAM" id="MobiDB-lite"/>
    </source>
</evidence>
<organism evidence="2 3">
    <name type="scientific">Methanoregula boonei (strain DSM 21154 / JCM 14090 / 6A8)</name>
    <dbReference type="NCBI Taxonomy" id="456442"/>
    <lineage>
        <taxon>Archaea</taxon>
        <taxon>Methanobacteriati</taxon>
        <taxon>Methanobacteriota</taxon>
        <taxon>Stenosarchaea group</taxon>
        <taxon>Methanomicrobia</taxon>
        <taxon>Methanomicrobiales</taxon>
        <taxon>Methanoregulaceae</taxon>
        <taxon>Methanoregula</taxon>
    </lineage>
</organism>
<dbReference type="InterPro" id="IPR013783">
    <property type="entry name" value="Ig-like_fold"/>
</dbReference>
<reference evidence="3" key="1">
    <citation type="journal article" date="2015" name="Microbiology">
        <title>Genome of Methanoregula boonei 6A8 reveals adaptations to oligotrophic peatland environments.</title>
        <authorList>
            <person name="Braeuer S."/>
            <person name="Cadillo-Quiroz H."/>
            <person name="Kyrpides N."/>
            <person name="Woyke T."/>
            <person name="Goodwin L."/>
            <person name="Detter C."/>
            <person name="Podell S."/>
            <person name="Yavitt J.B."/>
            <person name="Zinder S.H."/>
        </authorList>
    </citation>
    <scope>NUCLEOTIDE SEQUENCE [LARGE SCALE GENOMIC DNA]</scope>
    <source>
        <strain evidence="3">DSM 21154 / JCM 14090 / 6A8</strain>
    </source>
</reference>
<dbReference type="RefSeq" id="WP_011991294.1">
    <property type="nucleotide sequence ID" value="NC_009712.1"/>
</dbReference>
<evidence type="ECO:0000313" key="2">
    <source>
        <dbReference type="EMBL" id="ABS54806.1"/>
    </source>
</evidence>
<dbReference type="eggNOG" id="arCOG02540">
    <property type="taxonomic scope" value="Archaea"/>
</dbReference>
<dbReference type="SUPFAM" id="SSF75011">
    <property type="entry name" value="3-carboxy-cis,cis-mucoante lactonizing enzyme"/>
    <property type="match status" value="1"/>
</dbReference>
<gene>
    <name evidence="2" type="ordered locus">Mboo_0284</name>
</gene>
<feature type="region of interest" description="Disordered" evidence="1">
    <location>
        <begin position="569"/>
        <end position="607"/>
    </location>
</feature>
<feature type="region of interest" description="Disordered" evidence="1">
    <location>
        <begin position="813"/>
        <end position="842"/>
    </location>
</feature>
<dbReference type="Pfam" id="PF08309">
    <property type="entry name" value="LVIVD"/>
    <property type="match status" value="7"/>
</dbReference>
<dbReference type="eggNOG" id="arCOG02565">
    <property type="taxonomic scope" value="Archaea"/>
</dbReference>
<dbReference type="KEGG" id="mbn:Mboo_0284"/>
<dbReference type="HOGENOM" id="CLU_326440_0_0_2"/>
<dbReference type="InterPro" id="IPR013211">
    <property type="entry name" value="LVIVD"/>
</dbReference>
<dbReference type="InterPro" id="IPR014756">
    <property type="entry name" value="Ig_E-set"/>
</dbReference>
<dbReference type="InterPro" id="IPR015943">
    <property type="entry name" value="WD40/YVTN_repeat-like_dom_sf"/>
</dbReference>